<proteinExistence type="predicted"/>
<evidence type="ECO:0008006" key="2">
    <source>
        <dbReference type="Google" id="ProtNLM"/>
    </source>
</evidence>
<name>Q2YZS8_9DELT</name>
<sequence length="83" mass="10025">MNRYSHKFVEEYKEGLAFGFDREMDEKTIICYLQMFSDDQLMEKIIKSLSEKELEEIFNMISGILNKYLTESEYHALFLKDEH</sequence>
<evidence type="ECO:0000313" key="1">
    <source>
        <dbReference type="EMBL" id="CAI78620.1"/>
    </source>
</evidence>
<organism evidence="1">
    <name type="scientific">uncultured delta proteobacterium</name>
    <dbReference type="NCBI Taxonomy" id="34034"/>
    <lineage>
        <taxon>Bacteria</taxon>
        <taxon>Deltaproteobacteria</taxon>
        <taxon>environmental samples</taxon>
    </lineage>
</organism>
<accession>Q2YZS8</accession>
<reference evidence="1" key="1">
    <citation type="journal article" date="2005" name="Environ. Microbiol.">
        <title>Lateral gene transfer and phylogenetic assignment of environmental fosmid clones.</title>
        <authorList>
            <person name="Nesbo C.L."/>
            <person name="Boucher Y."/>
            <person name="Dlutek M."/>
            <person name="Doolittle F.W."/>
        </authorList>
    </citation>
    <scope>NUCLEOTIDE SEQUENCE</scope>
</reference>
<dbReference type="AlphaFoldDB" id="Q2YZS8"/>
<protein>
    <recommendedName>
        <fullName evidence="2">Cytoplasmic protein</fullName>
    </recommendedName>
</protein>
<dbReference type="EMBL" id="AJ937767">
    <property type="protein sequence ID" value="CAI78620.1"/>
    <property type="molecule type" value="Genomic_DNA"/>
</dbReference>